<gene>
    <name evidence="1" type="ORF">THAOC_07404</name>
</gene>
<dbReference type="AlphaFoldDB" id="K0TKK8"/>
<organism evidence="1 2">
    <name type="scientific">Thalassiosira oceanica</name>
    <name type="common">Marine diatom</name>
    <dbReference type="NCBI Taxonomy" id="159749"/>
    <lineage>
        <taxon>Eukaryota</taxon>
        <taxon>Sar</taxon>
        <taxon>Stramenopiles</taxon>
        <taxon>Ochrophyta</taxon>
        <taxon>Bacillariophyta</taxon>
        <taxon>Coscinodiscophyceae</taxon>
        <taxon>Thalassiosirophycidae</taxon>
        <taxon>Thalassiosirales</taxon>
        <taxon>Thalassiosiraceae</taxon>
        <taxon>Thalassiosira</taxon>
    </lineage>
</organism>
<comment type="caution">
    <text evidence="1">The sequence shown here is derived from an EMBL/GenBank/DDBJ whole genome shotgun (WGS) entry which is preliminary data.</text>
</comment>
<accession>K0TKK8</accession>
<proteinExistence type="predicted"/>
<dbReference type="Proteomes" id="UP000266841">
    <property type="component" value="Unassembled WGS sequence"/>
</dbReference>
<dbReference type="EMBL" id="AGNL01007538">
    <property type="protein sequence ID" value="EJK71182.1"/>
    <property type="molecule type" value="Genomic_DNA"/>
</dbReference>
<evidence type="ECO:0000313" key="2">
    <source>
        <dbReference type="Proteomes" id="UP000266841"/>
    </source>
</evidence>
<name>K0TKK8_THAOC</name>
<evidence type="ECO:0000313" key="1">
    <source>
        <dbReference type="EMBL" id="EJK71182.1"/>
    </source>
</evidence>
<sequence length="196" mass="22212">MMPLLYGSTYLLMQSGRGGYVCVAEAEDDRNGGQRGRESAIGTHASGLIKDKVGARLGQDRASDTVVKLSNLIAVRAATERYIIKPWRDFTLSSSSQVNCWYLLSTGNASATRTVRVVRAPTCAKTSREIRRRLRDRWPAQTPRSAIAFCPIEGRRPIRVACESMARYLRPLRVRSRQPRLHHFPRTNQRRSFRAH</sequence>
<keyword evidence="2" id="KW-1185">Reference proteome</keyword>
<reference evidence="1 2" key="1">
    <citation type="journal article" date="2012" name="Genome Biol.">
        <title>Genome and low-iron response of an oceanic diatom adapted to chronic iron limitation.</title>
        <authorList>
            <person name="Lommer M."/>
            <person name="Specht M."/>
            <person name="Roy A.S."/>
            <person name="Kraemer L."/>
            <person name="Andreson R."/>
            <person name="Gutowska M.A."/>
            <person name="Wolf J."/>
            <person name="Bergner S.V."/>
            <person name="Schilhabel M.B."/>
            <person name="Klostermeier U.C."/>
            <person name="Beiko R.G."/>
            <person name="Rosenstiel P."/>
            <person name="Hippler M."/>
            <person name="Laroche J."/>
        </authorList>
    </citation>
    <scope>NUCLEOTIDE SEQUENCE [LARGE SCALE GENOMIC DNA]</scope>
    <source>
        <strain evidence="1 2">CCMP1005</strain>
    </source>
</reference>
<feature type="non-terminal residue" evidence="1">
    <location>
        <position position="196"/>
    </location>
</feature>
<protein>
    <submittedName>
        <fullName evidence="1">Uncharacterized protein</fullName>
    </submittedName>
</protein>